<gene>
    <name evidence="2" type="ORF">H0921_15160</name>
</gene>
<keyword evidence="1" id="KW-0812">Transmembrane</keyword>
<dbReference type="RefSeq" id="WP_194539365.1">
    <property type="nucleotide sequence ID" value="NZ_JACEFB010000015.1"/>
</dbReference>
<evidence type="ECO:0000313" key="2">
    <source>
        <dbReference type="EMBL" id="MBA2227497.1"/>
    </source>
</evidence>
<dbReference type="EMBL" id="JACEFB010000015">
    <property type="protein sequence ID" value="MBA2227497.1"/>
    <property type="molecule type" value="Genomic_DNA"/>
</dbReference>
<sequence length="103" mass="11085">MDDDGAMIVVAALAIGMVLVLGIGVFLVVRDTVRKRGRWGINLQPVQCPACGTPAPVIRRPRNWRQFLWGGCTCDECGTEYDKWGQKVRGPDDEPNTAAGGGG</sequence>
<dbReference type="AlphaFoldDB" id="A0A7V9AD69"/>
<organism evidence="2 3">
    <name type="scientific">Thermogemmata fonticola</name>
    <dbReference type="NCBI Taxonomy" id="2755323"/>
    <lineage>
        <taxon>Bacteria</taxon>
        <taxon>Pseudomonadati</taxon>
        <taxon>Planctomycetota</taxon>
        <taxon>Planctomycetia</taxon>
        <taxon>Gemmatales</taxon>
        <taxon>Gemmataceae</taxon>
        <taxon>Thermogemmata</taxon>
    </lineage>
</organism>
<dbReference type="Proteomes" id="UP000542342">
    <property type="component" value="Unassembled WGS sequence"/>
</dbReference>
<keyword evidence="1" id="KW-1133">Transmembrane helix</keyword>
<evidence type="ECO:0000256" key="1">
    <source>
        <dbReference type="SAM" id="Phobius"/>
    </source>
</evidence>
<reference evidence="2 3" key="1">
    <citation type="submission" date="2020-07" db="EMBL/GenBank/DDBJ databases">
        <title>Thermogemmata thermophila gen. nov., sp. nov., a novel moderate thermophilic planctomycete from a Kamchatka hot spring.</title>
        <authorList>
            <person name="Elcheninov A.G."/>
            <person name="Podosokorskaya O.A."/>
            <person name="Kovaleva O.L."/>
            <person name="Novikov A."/>
            <person name="Bonch-Osmolovskaya E.A."/>
            <person name="Toshchakov S.V."/>
            <person name="Kublanov I.V."/>
        </authorList>
    </citation>
    <scope>NUCLEOTIDE SEQUENCE [LARGE SCALE GENOMIC DNA]</scope>
    <source>
        <strain evidence="2 3">2918</strain>
    </source>
</reference>
<evidence type="ECO:0000313" key="3">
    <source>
        <dbReference type="Proteomes" id="UP000542342"/>
    </source>
</evidence>
<proteinExistence type="predicted"/>
<protein>
    <submittedName>
        <fullName evidence="2">Uncharacterized protein</fullName>
    </submittedName>
</protein>
<accession>A0A7V9AD69</accession>
<keyword evidence="3" id="KW-1185">Reference proteome</keyword>
<name>A0A7V9AD69_9BACT</name>
<comment type="caution">
    <text evidence="2">The sequence shown here is derived from an EMBL/GenBank/DDBJ whole genome shotgun (WGS) entry which is preliminary data.</text>
</comment>
<keyword evidence="1" id="KW-0472">Membrane</keyword>
<feature type="transmembrane region" description="Helical" evidence="1">
    <location>
        <begin position="6"/>
        <end position="29"/>
    </location>
</feature>